<comment type="caution">
    <text evidence="3">The sequence shown here is derived from an EMBL/GenBank/DDBJ whole genome shotgun (WGS) entry which is preliminary data.</text>
</comment>
<dbReference type="Pfam" id="PF09346">
    <property type="entry name" value="SMI1_KNR4"/>
    <property type="match status" value="2"/>
</dbReference>
<feature type="transmembrane region" description="Helical" evidence="1">
    <location>
        <begin position="32"/>
        <end position="52"/>
    </location>
</feature>
<feature type="transmembrane region" description="Helical" evidence="1">
    <location>
        <begin position="64"/>
        <end position="88"/>
    </location>
</feature>
<dbReference type="RefSeq" id="WP_133314645.1">
    <property type="nucleotide sequence ID" value="NZ_SMTL01000001.1"/>
</dbReference>
<proteinExistence type="predicted"/>
<dbReference type="SMART" id="SM00860">
    <property type="entry name" value="SMI1_KNR4"/>
    <property type="match status" value="2"/>
</dbReference>
<dbReference type="EMBL" id="SMTL01000001">
    <property type="protein sequence ID" value="TDK39196.1"/>
    <property type="molecule type" value="Genomic_DNA"/>
</dbReference>
<evidence type="ECO:0000256" key="1">
    <source>
        <dbReference type="SAM" id="Phobius"/>
    </source>
</evidence>
<evidence type="ECO:0000259" key="2">
    <source>
        <dbReference type="SMART" id="SM00860"/>
    </source>
</evidence>
<dbReference type="Proteomes" id="UP000295238">
    <property type="component" value="Unassembled WGS sequence"/>
</dbReference>
<sequence length="550" mass="61310">MTTKRSGGLRLFLAAVIVLAVIVPGFLNRSPWIILLSAPAYTTLYALGKWSTWTLAWRTGGVRAILLAVAITLPIQLVLVVVFYMIGLGASLLLGQSSGLQPLASVDVVTAGALFLIALAISLSINFLEARGSAADLPPIADPRKLDTDAAFADEVEVELDLDPRPLTPQNFYVSRGYWKRDALYDALEGRGKPVVKQPDAASDKAIATAEARLGVQLPESLRDLYRIMDGGYVGWLYVPLKDNPRPVDEDWRGAFSIDYSSLASLDQLQTVKEHYESFTHDSDEMPRNADKMIVLQARYQDMTLLDYTHGPEPKVRLVDFDRHPDLSTDVEYSDFKSYFAALRRPRPEKLISSDRLLSYRNQPIAKINLAQQPSEFWLSGVHVFANIAHSRKDGSAPKKQADDDLVAETEARLGVKLPHCLVRFWKYRNGGALAARHLQISKPEEGYAEIELPDQLMPMEYFATLAEASDRISYPEGETSLRKRHAGADRLVILQAKDKEAVLLDYRGNTLEPGILVVDDINSQHLASAVRVNSFDLLLERLRAWKQKS</sequence>
<dbReference type="InterPro" id="IPR037883">
    <property type="entry name" value="Knr4/Smi1-like_sf"/>
</dbReference>
<feature type="transmembrane region" description="Helical" evidence="1">
    <location>
        <begin position="7"/>
        <end position="26"/>
    </location>
</feature>
<dbReference type="InterPro" id="IPR018958">
    <property type="entry name" value="Knr4/Smi1-like_dom"/>
</dbReference>
<keyword evidence="1" id="KW-1133">Transmembrane helix</keyword>
<organism evidence="3 4">
    <name type="scientific">Rhizobium deserti</name>
    <dbReference type="NCBI Taxonomy" id="2547961"/>
    <lineage>
        <taxon>Bacteria</taxon>
        <taxon>Pseudomonadati</taxon>
        <taxon>Pseudomonadota</taxon>
        <taxon>Alphaproteobacteria</taxon>
        <taxon>Hyphomicrobiales</taxon>
        <taxon>Rhizobiaceae</taxon>
        <taxon>Rhizobium/Agrobacterium group</taxon>
        <taxon>Rhizobium</taxon>
    </lineage>
</organism>
<gene>
    <name evidence="3" type="ORF">E2F50_03460</name>
</gene>
<keyword evidence="1" id="KW-0812">Transmembrane</keyword>
<keyword evidence="4" id="KW-1185">Reference proteome</keyword>
<accession>A0A4R5UMU3</accession>
<keyword evidence="1" id="KW-0472">Membrane</keyword>
<dbReference type="OrthoDB" id="7982237at2"/>
<dbReference type="AlphaFoldDB" id="A0A4R5UMU3"/>
<evidence type="ECO:0000313" key="3">
    <source>
        <dbReference type="EMBL" id="TDK39196.1"/>
    </source>
</evidence>
<protein>
    <submittedName>
        <fullName evidence="3">SMI1/KNR4 family protein</fullName>
    </submittedName>
</protein>
<feature type="transmembrane region" description="Helical" evidence="1">
    <location>
        <begin position="108"/>
        <end position="128"/>
    </location>
</feature>
<feature type="domain" description="Knr4/Smi1-like" evidence="2">
    <location>
        <begin position="201"/>
        <end position="342"/>
    </location>
</feature>
<dbReference type="Gene3D" id="3.40.1580.10">
    <property type="entry name" value="SMI1/KNR4-like"/>
    <property type="match status" value="2"/>
</dbReference>
<feature type="domain" description="Knr4/Smi1-like" evidence="2">
    <location>
        <begin position="401"/>
        <end position="542"/>
    </location>
</feature>
<dbReference type="SUPFAM" id="SSF160631">
    <property type="entry name" value="SMI1/KNR4-like"/>
    <property type="match status" value="2"/>
</dbReference>
<name>A0A4R5UMU3_9HYPH</name>
<reference evidence="3 4" key="1">
    <citation type="submission" date="2019-03" db="EMBL/GenBank/DDBJ databases">
        <title>Rhizobium sp. nov., an bacterium isolated from biocrust in Mu Us Desert.</title>
        <authorList>
            <person name="Lixiong L."/>
        </authorList>
    </citation>
    <scope>NUCLEOTIDE SEQUENCE [LARGE SCALE GENOMIC DNA]</scope>
    <source>
        <strain evidence="3 4">SPY-1</strain>
    </source>
</reference>
<evidence type="ECO:0000313" key="4">
    <source>
        <dbReference type="Proteomes" id="UP000295238"/>
    </source>
</evidence>